<accession>A0ABS4Z340</accession>
<organism evidence="1 2">
    <name type="scientific">Microlunatus capsulatus</name>
    <dbReference type="NCBI Taxonomy" id="99117"/>
    <lineage>
        <taxon>Bacteria</taxon>
        <taxon>Bacillati</taxon>
        <taxon>Actinomycetota</taxon>
        <taxon>Actinomycetes</taxon>
        <taxon>Propionibacteriales</taxon>
        <taxon>Propionibacteriaceae</taxon>
        <taxon>Microlunatus</taxon>
    </lineage>
</organism>
<evidence type="ECO:0000313" key="2">
    <source>
        <dbReference type="Proteomes" id="UP000758168"/>
    </source>
</evidence>
<gene>
    <name evidence="1" type="ORF">JOF54_000372</name>
</gene>
<comment type="caution">
    <text evidence="1">The sequence shown here is derived from an EMBL/GenBank/DDBJ whole genome shotgun (WGS) entry which is preliminary data.</text>
</comment>
<evidence type="ECO:0000313" key="1">
    <source>
        <dbReference type="EMBL" id="MBP2415450.1"/>
    </source>
</evidence>
<protein>
    <recommendedName>
        <fullName evidence="3">ATP/GTP-binding protein</fullName>
    </recommendedName>
</protein>
<dbReference type="Proteomes" id="UP000758168">
    <property type="component" value="Unassembled WGS sequence"/>
</dbReference>
<proteinExistence type="predicted"/>
<reference evidence="1 2" key="1">
    <citation type="submission" date="2021-03" db="EMBL/GenBank/DDBJ databases">
        <title>Sequencing the genomes of 1000 actinobacteria strains.</title>
        <authorList>
            <person name="Klenk H.-P."/>
        </authorList>
    </citation>
    <scope>NUCLEOTIDE SEQUENCE [LARGE SCALE GENOMIC DNA]</scope>
    <source>
        <strain evidence="1 2">DSM 12936</strain>
    </source>
</reference>
<dbReference type="RefSeq" id="WP_210052480.1">
    <property type="nucleotide sequence ID" value="NZ_BAAAMH010000036.1"/>
</dbReference>
<name>A0ABS4Z340_9ACTN</name>
<dbReference type="EMBL" id="JAGIOB010000001">
    <property type="protein sequence ID" value="MBP2415450.1"/>
    <property type="molecule type" value="Genomic_DNA"/>
</dbReference>
<keyword evidence="2" id="KW-1185">Reference proteome</keyword>
<sequence>MTTSGKSDYKYLPQDEYKAQMDSYRTRLAAAISANKAATNAQGQCVATAGNLNCGRFQTVPLPDDPNIREAGDPADPAAAPAAPAVTPEQAAYIASARLRLTAPQPVVGPPPDINEWDMAAVGYPLWLWAEGDLDPAPVSDSVFDLSVALDARLVEVVFDMGDGNRVRCSDLGTRWTRSVEPGTASPSCGYAYPQPSLPEGSYTVTANAVWAIDWAINGTTGSIPFYQSASTTIPVGELQVLVR</sequence>
<evidence type="ECO:0008006" key="3">
    <source>
        <dbReference type="Google" id="ProtNLM"/>
    </source>
</evidence>